<comment type="caution">
    <text evidence="1">The sequence shown here is derived from an EMBL/GenBank/DDBJ whole genome shotgun (WGS) entry which is preliminary data.</text>
</comment>
<evidence type="ECO:0000313" key="2">
    <source>
        <dbReference type="Proteomes" id="UP001500325"/>
    </source>
</evidence>
<dbReference type="EMBL" id="BAABIC010000077">
    <property type="protein sequence ID" value="GAA4715901.1"/>
    <property type="molecule type" value="Genomic_DNA"/>
</dbReference>
<reference evidence="2" key="1">
    <citation type="journal article" date="2019" name="Int. J. Syst. Evol. Microbiol.">
        <title>The Global Catalogue of Microorganisms (GCM) 10K type strain sequencing project: providing services to taxonomists for standard genome sequencing and annotation.</title>
        <authorList>
            <consortium name="The Broad Institute Genomics Platform"/>
            <consortium name="The Broad Institute Genome Sequencing Center for Infectious Disease"/>
            <person name="Wu L."/>
            <person name="Ma J."/>
        </authorList>
    </citation>
    <scope>NUCLEOTIDE SEQUENCE [LARGE SCALE GENOMIC DNA]</scope>
    <source>
        <strain evidence="2">JCM 18055</strain>
    </source>
</reference>
<proteinExistence type="predicted"/>
<name>A0ABP8XVR1_9PSEU</name>
<dbReference type="Proteomes" id="UP001500325">
    <property type="component" value="Unassembled WGS sequence"/>
</dbReference>
<evidence type="ECO:0000313" key="1">
    <source>
        <dbReference type="EMBL" id="GAA4715901.1"/>
    </source>
</evidence>
<protein>
    <submittedName>
        <fullName evidence="1">Uncharacterized protein</fullName>
    </submittedName>
</protein>
<keyword evidence="2" id="KW-1185">Reference proteome</keyword>
<sequence length="43" mass="4805">MFSSSRSDDFSSTDSIGLAVFYGAYKEKLNILNYIKGKSGIYM</sequence>
<accession>A0ABP8XVR1</accession>
<organism evidence="1 2">
    <name type="scientific">Pseudonocardia yuanmonensis</name>
    <dbReference type="NCBI Taxonomy" id="1095914"/>
    <lineage>
        <taxon>Bacteria</taxon>
        <taxon>Bacillati</taxon>
        <taxon>Actinomycetota</taxon>
        <taxon>Actinomycetes</taxon>
        <taxon>Pseudonocardiales</taxon>
        <taxon>Pseudonocardiaceae</taxon>
        <taxon>Pseudonocardia</taxon>
    </lineage>
</organism>
<gene>
    <name evidence="1" type="ORF">GCM10023215_68010</name>
</gene>